<feature type="domain" description="Fibrobacter succinogenes major paralogous" evidence="1">
    <location>
        <begin position="574"/>
        <end position="750"/>
    </location>
</feature>
<dbReference type="InterPro" id="IPR011871">
    <property type="entry name" value="Fib_succ_major"/>
</dbReference>
<evidence type="ECO:0000313" key="2">
    <source>
        <dbReference type="EMBL" id="OGG59399.1"/>
    </source>
</evidence>
<dbReference type="EMBL" id="MFLF01000016">
    <property type="protein sequence ID" value="OGG59399.1"/>
    <property type="molecule type" value="Genomic_DNA"/>
</dbReference>
<dbReference type="NCBIfam" id="TIGR02145">
    <property type="entry name" value="Fib_succ_major"/>
    <property type="match status" value="1"/>
</dbReference>
<gene>
    <name evidence="2" type="ORF">A3C89_02775</name>
</gene>
<organism evidence="2 3">
    <name type="scientific">Candidatus Kaiserbacteria bacterium RIFCSPHIGHO2_02_FULL_50_50</name>
    <dbReference type="NCBI Taxonomy" id="1798492"/>
    <lineage>
        <taxon>Bacteria</taxon>
        <taxon>Candidatus Kaiseribacteriota</taxon>
    </lineage>
</organism>
<protein>
    <recommendedName>
        <fullName evidence="1">Fibrobacter succinogenes major paralogous domain-containing protein</fullName>
    </recommendedName>
</protein>
<comment type="caution">
    <text evidence="2">The sequence shown here is derived from an EMBL/GenBank/DDBJ whole genome shotgun (WGS) entry which is preliminary data.</text>
</comment>
<dbReference type="Pfam" id="PF09603">
    <property type="entry name" value="Fib_succ_major"/>
    <property type="match status" value="1"/>
</dbReference>
<dbReference type="STRING" id="1798492.A3C89_02775"/>
<evidence type="ECO:0000313" key="3">
    <source>
        <dbReference type="Proteomes" id="UP000178794"/>
    </source>
</evidence>
<reference evidence="2 3" key="1">
    <citation type="journal article" date="2016" name="Nat. Commun.">
        <title>Thousands of microbial genomes shed light on interconnected biogeochemical processes in an aquifer system.</title>
        <authorList>
            <person name="Anantharaman K."/>
            <person name="Brown C.T."/>
            <person name="Hug L.A."/>
            <person name="Sharon I."/>
            <person name="Castelle C.J."/>
            <person name="Probst A.J."/>
            <person name="Thomas B.C."/>
            <person name="Singh A."/>
            <person name="Wilkins M.J."/>
            <person name="Karaoz U."/>
            <person name="Brodie E.L."/>
            <person name="Williams K.H."/>
            <person name="Hubbard S.S."/>
            <person name="Banfield J.F."/>
        </authorList>
    </citation>
    <scope>NUCLEOTIDE SEQUENCE [LARGE SCALE GENOMIC DNA]</scope>
</reference>
<name>A0A1F6DD97_9BACT</name>
<accession>A0A1F6DD97</accession>
<dbReference type="Proteomes" id="UP000178794">
    <property type="component" value="Unassembled WGS sequence"/>
</dbReference>
<dbReference type="AlphaFoldDB" id="A0A1F6DD97"/>
<proteinExistence type="predicted"/>
<sequence length="752" mass="79513">MSKPYMFTALIALMFVLIVSIVLRYTGAADVSTSAEIENTAPTVDTIRFSTSAYGADDLSTSGILPNIGADRTIHINGQITDLNGESDIASSTLSLMFYHSAATAGCTEDKNDCYFVATCDANYTSGDDTQIAYDCPVSLAYWVDATDSASIYEPNTWLADVFVEDVAGLANTNTATIEVNSLLALNLPDGIDYGTRALGEQSSSTTNVETVLTQRGNTKADVEVLGTTMSCSALGTLPIDAQAWSLTDTDYASGTTLTGSFVPTLRNINLRTDDANELTASLYWNIAIPASGVKGTCTGSNTIVIVAQPIEQALLLDGRLQNVHYTTGTRSGFTGSTGNFIIEAGETYTFSIGGVTIGTISYDSIPTDRFVFLQDLLGLARTNTTDTGLVKRAQFIQSLATETNLTGATVLTIPTTAHTRLGEPIDFSSVSDATLQAKIDIVHSGRTLRTATQAQEHMNDTLTYEGVASSYTVTAVQGANTTISPASRTVASGNTTSFTVSANSGYTLSVSGCGGTLSGATYTTGAITANCTVTTSATAQEGTITQYGTVAYAGGPYDQLGTTRNQGGYYRTVTIGTQTWFKENLNLGTMITGTTNQTNNSTLEKYCYSNSTTRCANDGALYQWNEAMQYSTTEGAQGICPNGWHIPTDAEWKTLEIFLGMTQAQADATGNRGTDQGTKLKVSGSSGFDAVLAGYRDGAGAFNHQAAGTLIWSSTISGANAWRRSVYTGNTTVIRYTDSQQNGFSVRCLQD</sequence>
<evidence type="ECO:0000259" key="1">
    <source>
        <dbReference type="Pfam" id="PF09603"/>
    </source>
</evidence>